<gene>
    <name evidence="1" type="ORF">L6452_40152</name>
</gene>
<evidence type="ECO:0000313" key="2">
    <source>
        <dbReference type="Proteomes" id="UP001055879"/>
    </source>
</evidence>
<comment type="caution">
    <text evidence="1">The sequence shown here is derived from an EMBL/GenBank/DDBJ whole genome shotgun (WGS) entry which is preliminary data.</text>
</comment>
<evidence type="ECO:0000313" key="1">
    <source>
        <dbReference type="EMBL" id="KAI3668935.1"/>
    </source>
</evidence>
<dbReference type="Proteomes" id="UP001055879">
    <property type="component" value="Linkage Group LG16"/>
</dbReference>
<reference evidence="2" key="1">
    <citation type="journal article" date="2022" name="Mol. Ecol. Resour.">
        <title>The genomes of chicory, endive, great burdock and yacon provide insights into Asteraceae palaeo-polyploidization history and plant inulin production.</title>
        <authorList>
            <person name="Fan W."/>
            <person name="Wang S."/>
            <person name="Wang H."/>
            <person name="Wang A."/>
            <person name="Jiang F."/>
            <person name="Liu H."/>
            <person name="Zhao H."/>
            <person name="Xu D."/>
            <person name="Zhang Y."/>
        </authorList>
    </citation>
    <scope>NUCLEOTIDE SEQUENCE [LARGE SCALE GENOMIC DNA]</scope>
    <source>
        <strain evidence="2">cv. Niubang</strain>
    </source>
</reference>
<name>A0ACB8XLP9_ARCLA</name>
<reference evidence="1 2" key="2">
    <citation type="journal article" date="2022" name="Mol. Ecol. Resour.">
        <title>The genomes of chicory, endive, great burdock and yacon provide insights into Asteraceae paleo-polyploidization history and plant inulin production.</title>
        <authorList>
            <person name="Fan W."/>
            <person name="Wang S."/>
            <person name="Wang H."/>
            <person name="Wang A."/>
            <person name="Jiang F."/>
            <person name="Liu H."/>
            <person name="Zhao H."/>
            <person name="Xu D."/>
            <person name="Zhang Y."/>
        </authorList>
    </citation>
    <scope>NUCLEOTIDE SEQUENCE [LARGE SCALE GENOMIC DNA]</scope>
    <source>
        <strain evidence="2">cv. Niubang</strain>
    </source>
</reference>
<keyword evidence="2" id="KW-1185">Reference proteome</keyword>
<dbReference type="EMBL" id="CM042062">
    <property type="protein sequence ID" value="KAI3668935.1"/>
    <property type="molecule type" value="Genomic_DNA"/>
</dbReference>
<accession>A0ACB8XLP9</accession>
<sequence length="398" mass="44603">MLILNLGLYPFLCNRVWISIDITELSGPRKASGSWGLGLVFFPLAVVVMAVLVVQLDTYETVAYPMHELGEQMYVAARKNAGMVSGLEKIGSGELVGAEDIVYEPKSGLVYTGCHDGWIKRVKLADSVVENWVHTGGRPLGIAIDESGDVFVADAYKGLLKVSINGKLELLTHEAEGIKFGLPDGVVVAKNGMVYFTDATYKYSFREALNDLLEGRPHGRLLSYDTSTKQTKVLARDLYFANGVELSPDQDFVIFCETFMRRCSRYYLQGEKRGSTDVFANNLPGLPDNVRYDGDGHYWMALPWDNSLLWKYTQTYPFMRKIFAFTLKHFHKMPDIMKFGGVIVLDLEGKPIGGYYDDTWRMTSSGVKIGEHLYLGSVTKPYILRLNLSQYPLAFATL</sequence>
<protein>
    <submittedName>
        <fullName evidence="1">Uncharacterized protein</fullName>
    </submittedName>
</protein>
<organism evidence="1 2">
    <name type="scientific">Arctium lappa</name>
    <name type="common">Greater burdock</name>
    <name type="synonym">Lappa major</name>
    <dbReference type="NCBI Taxonomy" id="4217"/>
    <lineage>
        <taxon>Eukaryota</taxon>
        <taxon>Viridiplantae</taxon>
        <taxon>Streptophyta</taxon>
        <taxon>Embryophyta</taxon>
        <taxon>Tracheophyta</taxon>
        <taxon>Spermatophyta</taxon>
        <taxon>Magnoliopsida</taxon>
        <taxon>eudicotyledons</taxon>
        <taxon>Gunneridae</taxon>
        <taxon>Pentapetalae</taxon>
        <taxon>asterids</taxon>
        <taxon>campanulids</taxon>
        <taxon>Asterales</taxon>
        <taxon>Asteraceae</taxon>
        <taxon>Carduoideae</taxon>
        <taxon>Cardueae</taxon>
        <taxon>Arctiinae</taxon>
        <taxon>Arctium</taxon>
    </lineage>
</organism>
<proteinExistence type="predicted"/>